<protein>
    <submittedName>
        <fullName evidence="2">Uncharacterized protein</fullName>
    </submittedName>
</protein>
<sequence length="121" mass="13881">MQKKILTLLRFCHRVRLGCRETGPDSICITKELFNKAKSSKKGQAGSKQDSQEYTGHKEDRTKDNNPAGDIEKTGTIYRGETGVRHETLTRQEWLRAGEGNKTIKTEEKEETQEKRNRAML</sequence>
<organism evidence="2 3">
    <name type="scientific">Liparis tanakae</name>
    <name type="common">Tanaka's snailfish</name>
    <dbReference type="NCBI Taxonomy" id="230148"/>
    <lineage>
        <taxon>Eukaryota</taxon>
        <taxon>Metazoa</taxon>
        <taxon>Chordata</taxon>
        <taxon>Craniata</taxon>
        <taxon>Vertebrata</taxon>
        <taxon>Euteleostomi</taxon>
        <taxon>Actinopterygii</taxon>
        <taxon>Neopterygii</taxon>
        <taxon>Teleostei</taxon>
        <taxon>Neoteleostei</taxon>
        <taxon>Acanthomorphata</taxon>
        <taxon>Eupercaria</taxon>
        <taxon>Perciformes</taxon>
        <taxon>Cottioidei</taxon>
        <taxon>Cottales</taxon>
        <taxon>Liparidae</taxon>
        <taxon>Liparis</taxon>
    </lineage>
</organism>
<feature type="compositionally biased region" description="Basic and acidic residues" evidence="1">
    <location>
        <begin position="82"/>
        <end position="96"/>
    </location>
</feature>
<proteinExistence type="predicted"/>
<feature type="region of interest" description="Disordered" evidence="1">
    <location>
        <begin position="37"/>
        <end position="121"/>
    </location>
</feature>
<keyword evidence="3" id="KW-1185">Reference proteome</keyword>
<evidence type="ECO:0000313" key="3">
    <source>
        <dbReference type="Proteomes" id="UP000314294"/>
    </source>
</evidence>
<gene>
    <name evidence="2" type="ORF">EYF80_007265</name>
</gene>
<dbReference type="EMBL" id="SRLO01000039">
    <property type="protein sequence ID" value="TNN82430.1"/>
    <property type="molecule type" value="Genomic_DNA"/>
</dbReference>
<feature type="compositionally biased region" description="Basic and acidic residues" evidence="1">
    <location>
        <begin position="102"/>
        <end position="121"/>
    </location>
</feature>
<feature type="compositionally biased region" description="Basic and acidic residues" evidence="1">
    <location>
        <begin position="55"/>
        <end position="64"/>
    </location>
</feature>
<dbReference type="AlphaFoldDB" id="A0A4Z2IWT4"/>
<dbReference type="Proteomes" id="UP000314294">
    <property type="component" value="Unassembled WGS sequence"/>
</dbReference>
<reference evidence="2 3" key="1">
    <citation type="submission" date="2019-03" db="EMBL/GenBank/DDBJ databases">
        <title>First draft genome of Liparis tanakae, snailfish: a comprehensive survey of snailfish specific genes.</title>
        <authorList>
            <person name="Kim W."/>
            <person name="Song I."/>
            <person name="Jeong J.-H."/>
            <person name="Kim D."/>
            <person name="Kim S."/>
            <person name="Ryu S."/>
            <person name="Song J.Y."/>
            <person name="Lee S.K."/>
        </authorList>
    </citation>
    <scope>NUCLEOTIDE SEQUENCE [LARGE SCALE GENOMIC DNA]</scope>
    <source>
        <tissue evidence="2">Muscle</tissue>
    </source>
</reference>
<accession>A0A4Z2IWT4</accession>
<name>A0A4Z2IWT4_9TELE</name>
<evidence type="ECO:0000256" key="1">
    <source>
        <dbReference type="SAM" id="MobiDB-lite"/>
    </source>
</evidence>
<evidence type="ECO:0000313" key="2">
    <source>
        <dbReference type="EMBL" id="TNN82430.1"/>
    </source>
</evidence>
<comment type="caution">
    <text evidence="2">The sequence shown here is derived from an EMBL/GenBank/DDBJ whole genome shotgun (WGS) entry which is preliminary data.</text>
</comment>